<accession>A0A9W7KRA6</accession>
<dbReference type="EMBL" id="QOKW01000018">
    <property type="protein sequence ID" value="KAA0678240.1"/>
    <property type="molecule type" value="Genomic_DNA"/>
</dbReference>
<reference evidence="4 5" key="1">
    <citation type="submission" date="2018-07" db="EMBL/GenBank/DDBJ databases">
        <title>Genome sequence of Azospirillum sp. ATCC 49961.</title>
        <authorList>
            <person name="Sant'Anna F.H."/>
            <person name="Baldani J.I."/>
            <person name="Zilli J.E."/>
            <person name="Reis V.M."/>
            <person name="Hartmann A."/>
            <person name="Cruz L."/>
            <person name="de Souza E.M."/>
            <person name="de Oliveira Pedrosa F."/>
            <person name="Passaglia L.M.P."/>
        </authorList>
    </citation>
    <scope>NUCLEOTIDE SEQUENCE [LARGE SCALE GENOMIC DNA]</scope>
    <source>
        <strain evidence="4 5">ATCC 49961</strain>
    </source>
</reference>
<feature type="domain" description="Glycosyl transferase family 1" evidence="2">
    <location>
        <begin position="197"/>
        <end position="353"/>
    </location>
</feature>
<dbReference type="GO" id="GO:0016757">
    <property type="term" value="F:glycosyltransferase activity"/>
    <property type="evidence" value="ECO:0007669"/>
    <property type="project" value="InterPro"/>
</dbReference>
<keyword evidence="5" id="KW-1185">Reference proteome</keyword>
<organism evidence="4 5">
    <name type="scientific">Roseomonas genomospecies 6</name>
    <dbReference type="NCBI Taxonomy" id="214106"/>
    <lineage>
        <taxon>Bacteria</taxon>
        <taxon>Pseudomonadati</taxon>
        <taxon>Pseudomonadota</taxon>
        <taxon>Alphaproteobacteria</taxon>
        <taxon>Acetobacterales</taxon>
        <taxon>Roseomonadaceae</taxon>
        <taxon>Roseomonas</taxon>
    </lineage>
</organism>
<keyword evidence="1" id="KW-0808">Transferase</keyword>
<dbReference type="InterPro" id="IPR028098">
    <property type="entry name" value="Glyco_trans_4-like_N"/>
</dbReference>
<dbReference type="SUPFAM" id="SSF53756">
    <property type="entry name" value="UDP-Glycosyltransferase/glycogen phosphorylase"/>
    <property type="match status" value="1"/>
</dbReference>
<evidence type="ECO:0000256" key="1">
    <source>
        <dbReference type="ARBA" id="ARBA00022679"/>
    </source>
</evidence>
<dbReference type="InterPro" id="IPR001296">
    <property type="entry name" value="Glyco_trans_1"/>
</dbReference>
<dbReference type="Pfam" id="PF00534">
    <property type="entry name" value="Glycos_transf_1"/>
    <property type="match status" value="1"/>
</dbReference>
<sequence length="378" mass="42161">MAALSRRMRVLFDDHIFSIQRHGGVSRCFAEIVTELRARPGVQVVLPFRQVINSHLMDQPDLDVRDFLGNRHFPGKRSLLRAHNRRLVRRALRHGAFDVFHQTFYDTGLTDLLHGRPMVVTVHDMAPELMPEIFVKPEEIHPGKRALCAAAAAIVAVSEHTKADLVRLYGIDPARVEVVHHGLSRDAVWVPGRRAGIALPDRYLLIVGRRDGYKNFAGVARRLAALLARRPDLHLVCVGGGHLQDEERQPFLEAGCAARLHQRTLAAGDLAYAYAHATAFVFPSLYEGFGLPILESFANGCPAVLSDRSCFPEIAGDAAAYFDPMEPESLTEALERVLGDSALRHGLIAKGRRRVQDFTWPGAADRLLALYRRLPVHR</sequence>
<feature type="domain" description="Glycosyltransferase subfamily 4-like N-terminal" evidence="3">
    <location>
        <begin position="23"/>
        <end position="183"/>
    </location>
</feature>
<comment type="caution">
    <text evidence="4">The sequence shown here is derived from an EMBL/GenBank/DDBJ whole genome shotgun (WGS) entry which is preliminary data.</text>
</comment>
<dbReference type="Proteomes" id="UP000480854">
    <property type="component" value="Unassembled WGS sequence"/>
</dbReference>
<dbReference type="PANTHER" id="PTHR46401:SF2">
    <property type="entry name" value="GLYCOSYLTRANSFERASE WBBK-RELATED"/>
    <property type="match status" value="1"/>
</dbReference>
<protein>
    <submittedName>
        <fullName evidence="4">Glycosyltransferase family 1 protein</fullName>
    </submittedName>
</protein>
<dbReference type="Gene3D" id="3.40.50.2000">
    <property type="entry name" value="Glycogen Phosphorylase B"/>
    <property type="match status" value="2"/>
</dbReference>
<name>A0A9W7KRA6_9PROT</name>
<evidence type="ECO:0000313" key="5">
    <source>
        <dbReference type="Proteomes" id="UP000480854"/>
    </source>
</evidence>
<dbReference type="AlphaFoldDB" id="A0A9W7KRA6"/>
<dbReference type="GO" id="GO:0009103">
    <property type="term" value="P:lipopolysaccharide biosynthetic process"/>
    <property type="evidence" value="ECO:0007669"/>
    <property type="project" value="TreeGrafter"/>
</dbReference>
<dbReference type="Pfam" id="PF13439">
    <property type="entry name" value="Glyco_transf_4"/>
    <property type="match status" value="1"/>
</dbReference>
<dbReference type="PANTHER" id="PTHR46401">
    <property type="entry name" value="GLYCOSYLTRANSFERASE WBBK-RELATED"/>
    <property type="match status" value="1"/>
</dbReference>
<evidence type="ECO:0000259" key="2">
    <source>
        <dbReference type="Pfam" id="PF00534"/>
    </source>
</evidence>
<evidence type="ECO:0000313" key="4">
    <source>
        <dbReference type="EMBL" id="KAA0678240.1"/>
    </source>
</evidence>
<dbReference type="OrthoDB" id="9801609at2"/>
<evidence type="ECO:0000259" key="3">
    <source>
        <dbReference type="Pfam" id="PF13439"/>
    </source>
</evidence>
<proteinExistence type="predicted"/>
<gene>
    <name evidence="4" type="ORF">DS843_20520</name>
</gene>
<dbReference type="CDD" id="cd03809">
    <property type="entry name" value="GT4_MtfB-like"/>
    <property type="match status" value="1"/>
</dbReference>